<feature type="transmembrane region" description="Helical" evidence="7">
    <location>
        <begin position="850"/>
        <end position="877"/>
    </location>
</feature>
<dbReference type="KEGG" id="lcu:PL11_003925"/>
<keyword evidence="3" id="KW-1003">Cell membrane</keyword>
<feature type="transmembrane region" description="Helical" evidence="7">
    <location>
        <begin position="6"/>
        <end position="26"/>
    </location>
</feature>
<evidence type="ECO:0000256" key="7">
    <source>
        <dbReference type="SAM" id="Phobius"/>
    </source>
</evidence>
<evidence type="ECO:0000256" key="2">
    <source>
        <dbReference type="ARBA" id="ARBA00010157"/>
    </source>
</evidence>
<evidence type="ECO:0000259" key="8">
    <source>
        <dbReference type="PROSITE" id="PS50156"/>
    </source>
</evidence>
<dbReference type="RefSeq" id="WP_035166505.1">
    <property type="nucleotide sequence ID" value="NZ_CP018906.1"/>
</dbReference>
<evidence type="ECO:0000256" key="3">
    <source>
        <dbReference type="ARBA" id="ARBA00022475"/>
    </source>
</evidence>
<dbReference type="Pfam" id="PF03176">
    <property type="entry name" value="MMPL"/>
    <property type="match status" value="2"/>
</dbReference>
<dbReference type="Proteomes" id="UP000030361">
    <property type="component" value="Chromosome"/>
</dbReference>
<dbReference type="OrthoDB" id="9782006at2"/>
<feature type="transmembrane region" description="Helical" evidence="7">
    <location>
        <begin position="202"/>
        <end position="223"/>
    </location>
</feature>
<dbReference type="eggNOG" id="COG2409">
    <property type="taxonomic scope" value="Bacteria"/>
</dbReference>
<organism evidence="9 10">
    <name type="scientific">Lentilactobacillus curieae</name>
    <dbReference type="NCBI Taxonomy" id="1138822"/>
    <lineage>
        <taxon>Bacteria</taxon>
        <taxon>Bacillati</taxon>
        <taxon>Bacillota</taxon>
        <taxon>Bacilli</taxon>
        <taxon>Lactobacillales</taxon>
        <taxon>Lactobacillaceae</taxon>
        <taxon>Lentilactobacillus</taxon>
    </lineage>
</organism>
<reference evidence="9 10" key="1">
    <citation type="journal article" date="2015" name="Genome Announc.">
        <title>Genome Sequence of Lactobacillus curieae CCTCC M 2011381T, a Novel Producer of Gamma-aminobutyric Acid.</title>
        <authorList>
            <person name="Wang Y."/>
            <person name="Wang Y."/>
            <person name="Lang C."/>
            <person name="Wei D."/>
            <person name="Xu P."/>
            <person name="Xie J."/>
        </authorList>
    </citation>
    <scope>NUCLEOTIDE SEQUENCE [LARGE SCALE GENOMIC DNA]</scope>
    <source>
        <strain evidence="9 10">CCTCC M 2011381</strain>
    </source>
</reference>
<protein>
    <submittedName>
        <fullName evidence="9">MMPL family protein</fullName>
    </submittedName>
</protein>
<name>A0A1S6QHQ0_9LACO</name>
<feature type="transmembrane region" description="Helical" evidence="7">
    <location>
        <begin position="179"/>
        <end position="196"/>
    </location>
</feature>
<keyword evidence="4 7" id="KW-0812">Transmembrane</keyword>
<feature type="transmembrane region" description="Helical" evidence="7">
    <location>
        <begin position="747"/>
        <end position="767"/>
    </location>
</feature>
<comment type="similarity">
    <text evidence="2">Belongs to the resistance-nodulation-cell division (RND) (TC 2.A.6) family. MmpL subfamily.</text>
</comment>
<dbReference type="GO" id="GO:0005886">
    <property type="term" value="C:plasma membrane"/>
    <property type="evidence" value="ECO:0007669"/>
    <property type="project" value="UniProtKB-SubCell"/>
</dbReference>
<feature type="transmembrane region" description="Helical" evidence="7">
    <location>
        <begin position="282"/>
        <end position="301"/>
    </location>
</feature>
<dbReference type="InterPro" id="IPR004869">
    <property type="entry name" value="MMPL_dom"/>
</dbReference>
<dbReference type="AlphaFoldDB" id="A0A1S6QHQ0"/>
<evidence type="ECO:0000256" key="4">
    <source>
        <dbReference type="ARBA" id="ARBA00022692"/>
    </source>
</evidence>
<dbReference type="PANTHER" id="PTHR33406:SF6">
    <property type="entry name" value="MEMBRANE PROTEIN YDGH-RELATED"/>
    <property type="match status" value="1"/>
</dbReference>
<evidence type="ECO:0000256" key="5">
    <source>
        <dbReference type="ARBA" id="ARBA00022989"/>
    </source>
</evidence>
<dbReference type="PANTHER" id="PTHR33406">
    <property type="entry name" value="MEMBRANE PROTEIN MJ1562-RELATED"/>
    <property type="match status" value="1"/>
</dbReference>
<feature type="transmembrane region" description="Helical" evidence="7">
    <location>
        <begin position="821"/>
        <end position="844"/>
    </location>
</feature>
<proteinExistence type="inferred from homology"/>
<comment type="subcellular location">
    <subcellularLocation>
        <location evidence="1">Cell membrane</location>
        <topology evidence="1">Multi-pass membrane protein</topology>
    </subcellularLocation>
</comment>
<gene>
    <name evidence="9" type="ORF">PL11_003925</name>
</gene>
<evidence type="ECO:0000313" key="9">
    <source>
        <dbReference type="EMBL" id="AQW21131.1"/>
    </source>
</evidence>
<dbReference type="InterPro" id="IPR050545">
    <property type="entry name" value="Mycobact_MmpL"/>
</dbReference>
<feature type="transmembrane region" description="Helical" evidence="7">
    <location>
        <begin position="307"/>
        <end position="328"/>
    </location>
</feature>
<evidence type="ECO:0000313" key="10">
    <source>
        <dbReference type="Proteomes" id="UP000030361"/>
    </source>
</evidence>
<dbReference type="PROSITE" id="PS50156">
    <property type="entry name" value="SSD"/>
    <property type="match status" value="1"/>
</dbReference>
<keyword evidence="10" id="KW-1185">Reference proteome</keyword>
<feature type="transmembrane region" description="Helical" evidence="7">
    <location>
        <begin position="779"/>
        <end position="800"/>
    </location>
</feature>
<keyword evidence="6 7" id="KW-0472">Membrane</keyword>
<dbReference type="Gene3D" id="1.20.1640.10">
    <property type="entry name" value="Multidrug efflux transporter AcrB transmembrane domain"/>
    <property type="match status" value="2"/>
</dbReference>
<dbReference type="InterPro" id="IPR000731">
    <property type="entry name" value="SSD"/>
</dbReference>
<evidence type="ECO:0000256" key="6">
    <source>
        <dbReference type="ARBA" id="ARBA00023136"/>
    </source>
</evidence>
<feature type="domain" description="SSD" evidence="8">
    <location>
        <begin position="200"/>
        <end position="334"/>
    </location>
</feature>
<sequence length="898" mass="97736">MNKLSKRYGFAFIGWVIAILVSVILLPNMSQLLADKGQTKIPDSAQSQVAKVIQNKWGHKISNTRQVVVVFHDKNGKLSDTQQQNINSTINYLKNQTKQLNIKGITGPNDSTMTQKQLISKDKTTQLVQLDVGKKYSVQKMNSDIKKASKTAGVKTYVTGSDVLNDDFRKATEDGIKKTELIATIFILIVLIIVFASPIVPLISLLTVGTSFIISLSIVMNLAKNYGLTISNFTQVFMVVVLFGIGTDYNILLYNQFKNDLNEGLEKAEATMHSLKVAGKTILYSGSSVLIGFAALGLAKFSIYQSAFGVAIGVFVLLFVLLTMNPFFMATFGKKIFWPSHERVSTKESPTWKFLSKQSVLHPVIAIIAALVVTVPFLATYQSKLNYDDTTELSNDLSSKQGYQIVQKQFSKGTAEPTTIYIRANHKLNNEKDLKTLDALTKQLQKEPGVKTVASVTQPGGSALNQLYVNDQLRTLNGRMKTAQKGIKTIQKKSENTKFDSSNLKSIGSNAQSIATQLRSIQSSQTTSGSSVITGIQAKMTQVGQPLTATQTQVLSAAMQQQQAKTEAIAGKLQSVAASTKTIGSDTQAVGMQLKTIQSSLKQANAGLEQIGKGLKEADDYLVGLQKSAAANTFYIPNSVLKSDTFKQSTNAYLSQDKKSAKLTVILGTDPNSQTSMKRVDQLGDQVKAVLKGTSMNKAKVAVGGQTATISDVKKTANSDFLRTAIIMLIGILIALMFTTKSVLQPLYIIGTLIFAYFSSLSITRFISGHFLGHDLLTWNTPFFTFVMLVALGVDYSIFLMTKYRELGVYYDIPSRRIVKAASIIGTVVISAAIILGGTFAALMPSGVLTLIQVAIGVIVGLIFLIFLIPVVVGSFLRLTYPISDTIKNESGSHSERE</sequence>
<dbReference type="SUPFAM" id="SSF82866">
    <property type="entry name" value="Multidrug efflux transporter AcrB transmembrane domain"/>
    <property type="match status" value="2"/>
</dbReference>
<feature type="transmembrane region" description="Helical" evidence="7">
    <location>
        <begin position="360"/>
        <end position="379"/>
    </location>
</feature>
<keyword evidence="5 7" id="KW-1133">Transmembrane helix</keyword>
<dbReference type="EMBL" id="CP018906">
    <property type="protein sequence ID" value="AQW21131.1"/>
    <property type="molecule type" value="Genomic_DNA"/>
</dbReference>
<accession>A0A1S6QHQ0</accession>
<evidence type="ECO:0000256" key="1">
    <source>
        <dbReference type="ARBA" id="ARBA00004651"/>
    </source>
</evidence>